<evidence type="ECO:0000313" key="2">
    <source>
        <dbReference type="Proteomes" id="UP000410492"/>
    </source>
</evidence>
<name>A0A653BWQ7_CALMS</name>
<dbReference type="Proteomes" id="UP000410492">
    <property type="component" value="Unassembled WGS sequence"/>
</dbReference>
<gene>
    <name evidence="1" type="ORF">CALMAC_LOCUS4143</name>
</gene>
<accession>A0A653BWQ7</accession>
<evidence type="ECO:0000313" key="1">
    <source>
        <dbReference type="EMBL" id="VEN39716.1"/>
    </source>
</evidence>
<sequence>MLQKNVGRRSEAEDLPPFYNEIHKILGAKHKIYPQHVEDTFESVESIDTHNNENETPSNHIDENTVDLRPHQHLMQMYQIGLD</sequence>
<protein>
    <submittedName>
        <fullName evidence="1">Uncharacterized protein</fullName>
    </submittedName>
</protein>
<reference evidence="1 2" key="1">
    <citation type="submission" date="2019-01" db="EMBL/GenBank/DDBJ databases">
        <authorList>
            <person name="Sayadi A."/>
        </authorList>
    </citation>
    <scope>NUCLEOTIDE SEQUENCE [LARGE SCALE GENOMIC DNA]</scope>
</reference>
<proteinExistence type="predicted"/>
<keyword evidence="2" id="KW-1185">Reference proteome</keyword>
<dbReference type="EMBL" id="CAACVG010005871">
    <property type="protein sequence ID" value="VEN39716.1"/>
    <property type="molecule type" value="Genomic_DNA"/>
</dbReference>
<organism evidence="1 2">
    <name type="scientific">Callosobruchus maculatus</name>
    <name type="common">Southern cowpea weevil</name>
    <name type="synonym">Pulse bruchid</name>
    <dbReference type="NCBI Taxonomy" id="64391"/>
    <lineage>
        <taxon>Eukaryota</taxon>
        <taxon>Metazoa</taxon>
        <taxon>Ecdysozoa</taxon>
        <taxon>Arthropoda</taxon>
        <taxon>Hexapoda</taxon>
        <taxon>Insecta</taxon>
        <taxon>Pterygota</taxon>
        <taxon>Neoptera</taxon>
        <taxon>Endopterygota</taxon>
        <taxon>Coleoptera</taxon>
        <taxon>Polyphaga</taxon>
        <taxon>Cucujiformia</taxon>
        <taxon>Chrysomeloidea</taxon>
        <taxon>Chrysomelidae</taxon>
        <taxon>Bruchinae</taxon>
        <taxon>Bruchini</taxon>
        <taxon>Callosobruchus</taxon>
    </lineage>
</organism>
<dbReference type="AlphaFoldDB" id="A0A653BWQ7"/>